<dbReference type="InterPro" id="IPR014026">
    <property type="entry name" value="UDP-Glc/GDP-Man_DH_dimer"/>
</dbReference>
<protein>
    <recommendedName>
        <fullName evidence="4 8">UDP-glucose 6-dehydrogenase</fullName>
        <ecNumber evidence="3 8">1.1.1.22</ecNumber>
    </recommendedName>
</protein>
<comment type="caution">
    <text evidence="13">The sequence shown here is derived from an EMBL/GenBank/DDBJ whole genome shotgun (WGS) entry which is preliminary data.</text>
</comment>
<comment type="catalytic activity">
    <reaction evidence="7 8">
        <text>UDP-alpha-D-glucose + 2 NAD(+) + H2O = UDP-alpha-D-glucuronate + 2 NADH + 3 H(+)</text>
        <dbReference type="Rhea" id="RHEA:23596"/>
        <dbReference type="ChEBI" id="CHEBI:15377"/>
        <dbReference type="ChEBI" id="CHEBI:15378"/>
        <dbReference type="ChEBI" id="CHEBI:57540"/>
        <dbReference type="ChEBI" id="CHEBI:57945"/>
        <dbReference type="ChEBI" id="CHEBI:58052"/>
        <dbReference type="ChEBI" id="CHEBI:58885"/>
        <dbReference type="EC" id="1.1.1.22"/>
    </reaction>
</comment>
<dbReference type="EC" id="1.1.1.22" evidence="3 8"/>
<evidence type="ECO:0000256" key="7">
    <source>
        <dbReference type="ARBA" id="ARBA00047473"/>
    </source>
</evidence>
<evidence type="ECO:0000256" key="10">
    <source>
        <dbReference type="PIRSR" id="PIRSR500134-2"/>
    </source>
</evidence>
<evidence type="ECO:0000256" key="4">
    <source>
        <dbReference type="ARBA" id="ARBA00015132"/>
    </source>
</evidence>
<dbReference type="RefSeq" id="WP_109868986.1">
    <property type="nucleotide sequence ID" value="NZ_QGNA01000001.1"/>
</dbReference>
<organism evidence="13 14">
    <name type="scientific">Falsiroseomonas bella</name>
    <dbReference type="NCBI Taxonomy" id="2184016"/>
    <lineage>
        <taxon>Bacteria</taxon>
        <taxon>Pseudomonadati</taxon>
        <taxon>Pseudomonadota</taxon>
        <taxon>Alphaproteobacteria</taxon>
        <taxon>Acetobacterales</taxon>
        <taxon>Roseomonadaceae</taxon>
        <taxon>Falsiroseomonas</taxon>
    </lineage>
</organism>
<dbReference type="UniPathway" id="UPA00038">
    <property type="reaction ID" value="UER00491"/>
</dbReference>
<reference evidence="14" key="1">
    <citation type="submission" date="2018-05" db="EMBL/GenBank/DDBJ databases">
        <authorList>
            <person name="Du Z."/>
            <person name="Wang X."/>
        </authorList>
    </citation>
    <scope>NUCLEOTIDE SEQUENCE [LARGE SCALE GENOMIC DNA]</scope>
    <source>
        <strain evidence="14">CQN31</strain>
    </source>
</reference>
<evidence type="ECO:0000256" key="5">
    <source>
        <dbReference type="ARBA" id="ARBA00023002"/>
    </source>
</evidence>
<evidence type="ECO:0000256" key="11">
    <source>
        <dbReference type="PIRSR" id="PIRSR500134-3"/>
    </source>
</evidence>
<keyword evidence="6 8" id="KW-0520">NAD</keyword>
<feature type="binding site" evidence="11">
    <location>
        <position position="91"/>
    </location>
    <ligand>
        <name>NAD(+)</name>
        <dbReference type="ChEBI" id="CHEBI:57540"/>
    </ligand>
</feature>
<dbReference type="SUPFAM" id="SSF48179">
    <property type="entry name" value="6-phosphogluconate dehydrogenase C-terminal domain-like"/>
    <property type="match status" value="1"/>
</dbReference>
<dbReference type="InterPro" id="IPR017476">
    <property type="entry name" value="UDP-Glc/GDP-Man"/>
</dbReference>
<dbReference type="OrthoDB" id="9803238at2"/>
<evidence type="ECO:0000256" key="3">
    <source>
        <dbReference type="ARBA" id="ARBA00012954"/>
    </source>
</evidence>
<dbReference type="InterPro" id="IPR036220">
    <property type="entry name" value="UDP-Glc/GDP-Man_DH_C_sf"/>
</dbReference>
<evidence type="ECO:0000256" key="8">
    <source>
        <dbReference type="PIRNR" id="PIRNR000124"/>
    </source>
</evidence>
<evidence type="ECO:0000256" key="2">
    <source>
        <dbReference type="ARBA" id="ARBA00006601"/>
    </source>
</evidence>
<feature type="binding site" evidence="10">
    <location>
        <position position="333"/>
    </location>
    <ligand>
        <name>substrate</name>
    </ligand>
</feature>
<feature type="domain" description="UDP-glucose/GDP-mannose dehydrogenase C-terminal" evidence="12">
    <location>
        <begin position="326"/>
        <end position="424"/>
    </location>
</feature>
<dbReference type="InterPro" id="IPR036291">
    <property type="entry name" value="NAD(P)-bd_dom_sf"/>
</dbReference>
<dbReference type="PIRSF" id="PIRSF500134">
    <property type="entry name" value="UDPglc_DH_bac"/>
    <property type="match status" value="1"/>
</dbReference>
<proteinExistence type="inferred from homology"/>
<keyword evidence="5 8" id="KW-0560">Oxidoreductase</keyword>
<dbReference type="EMBL" id="QGNA01000001">
    <property type="protein sequence ID" value="PWS38365.1"/>
    <property type="molecule type" value="Genomic_DNA"/>
</dbReference>
<dbReference type="InterPro" id="IPR008927">
    <property type="entry name" value="6-PGluconate_DH-like_C_sf"/>
</dbReference>
<dbReference type="InterPro" id="IPR014027">
    <property type="entry name" value="UDP-Glc/GDP-Man_DH_C"/>
</dbReference>
<dbReference type="InterPro" id="IPR028357">
    <property type="entry name" value="UDPglc_DH_bac"/>
</dbReference>
<dbReference type="NCBIfam" id="TIGR03026">
    <property type="entry name" value="NDP-sugDHase"/>
    <property type="match status" value="1"/>
</dbReference>
<dbReference type="GO" id="GO:0003979">
    <property type="term" value="F:UDP-glucose 6-dehydrogenase activity"/>
    <property type="evidence" value="ECO:0007669"/>
    <property type="project" value="UniProtKB-EC"/>
</dbReference>
<gene>
    <name evidence="13" type="ORF">DFH01_03500</name>
</gene>
<dbReference type="PANTHER" id="PTHR43750:SF3">
    <property type="entry name" value="UDP-GLUCOSE 6-DEHYDROGENASE TUAD"/>
    <property type="match status" value="1"/>
</dbReference>
<dbReference type="AlphaFoldDB" id="A0A317FHV1"/>
<sequence>MDRKTQPPRLSVIGLGKLGSPMAAVFGAKGFDVVGIDLNPAFVQAINEGRAPVQEPGLQEQLDRARGRVRATQDWNDLVTSTDISFIIVPTPSGPDRMFVNRFVVDAVERIGAALRGKPDYHVVVVTSTVMPGSTDGEIRAALERSSGRTVGQDVGLCYNPEFIALGSVVRDMLFPDMILIGESDARAGEMLEQVYRGSVDSKPEFHRMNLVNAELCKISVNTFVTTKISYANMIAELCDHLPGADADVVTRAVGADSRIGRKYLKPAIGYGGPCFPRDNKAFAALGRRLGVNTALAEATDAINEHQFQRMIGAVAACAEPGQAVAVLGLSYKPDTAVVEESQGVALALQLAEAGYQVRVFDPLAMSAAAAILGDRVTRSETAADALRGVAAAVLTTPWAAFKEIAWAECGAAAVIDPWSLVPRDAAGTVRVVRLGQGDWRRGAPSLNAAAA</sequence>
<dbReference type="SMART" id="SM00984">
    <property type="entry name" value="UDPG_MGDP_dh_C"/>
    <property type="match status" value="1"/>
</dbReference>
<evidence type="ECO:0000259" key="12">
    <source>
        <dbReference type="SMART" id="SM00984"/>
    </source>
</evidence>
<dbReference type="GO" id="GO:0006065">
    <property type="term" value="P:UDP-glucuronate biosynthetic process"/>
    <property type="evidence" value="ECO:0007669"/>
    <property type="project" value="UniProtKB-UniPathway"/>
</dbReference>
<comment type="similarity">
    <text evidence="2 8">Belongs to the UDP-glucose/GDP-mannose dehydrogenase family.</text>
</comment>
<feature type="binding site" evidence="11">
    <location>
        <position position="37"/>
    </location>
    <ligand>
        <name>NAD(+)</name>
        <dbReference type="ChEBI" id="CHEBI:57540"/>
    </ligand>
</feature>
<comment type="pathway">
    <text evidence="1">Nucleotide-sugar biosynthesis; UDP-alpha-D-glucuronate biosynthesis; UDP-alpha-D-glucuronate from UDP-alpha-D-glucose: step 1/1.</text>
</comment>
<dbReference type="Pfam" id="PF03721">
    <property type="entry name" value="UDPG_MGDP_dh_N"/>
    <property type="match status" value="1"/>
</dbReference>
<feature type="binding site" evidence="10">
    <location>
        <position position="218"/>
    </location>
    <ligand>
        <name>substrate</name>
    </ligand>
</feature>
<dbReference type="Pfam" id="PF00984">
    <property type="entry name" value="UDPG_MGDP_dh"/>
    <property type="match status" value="1"/>
</dbReference>
<evidence type="ECO:0000256" key="9">
    <source>
        <dbReference type="PIRSR" id="PIRSR500134-1"/>
    </source>
</evidence>
<name>A0A317FHV1_9PROT</name>
<dbReference type="GO" id="GO:0051287">
    <property type="term" value="F:NAD binding"/>
    <property type="evidence" value="ECO:0007669"/>
    <property type="project" value="InterPro"/>
</dbReference>
<dbReference type="Proteomes" id="UP000245765">
    <property type="component" value="Unassembled WGS sequence"/>
</dbReference>
<keyword evidence="14" id="KW-1185">Reference proteome</keyword>
<evidence type="ECO:0000313" key="14">
    <source>
        <dbReference type="Proteomes" id="UP000245765"/>
    </source>
</evidence>
<accession>A0A317FHV1</accession>
<feature type="binding site" evidence="10">
    <location>
        <position position="272"/>
    </location>
    <ligand>
        <name>substrate</name>
    </ligand>
</feature>
<dbReference type="GO" id="GO:0000271">
    <property type="term" value="P:polysaccharide biosynthetic process"/>
    <property type="evidence" value="ECO:0007669"/>
    <property type="project" value="InterPro"/>
</dbReference>
<dbReference type="PIRSF" id="PIRSF000124">
    <property type="entry name" value="UDPglc_GDPman_dh"/>
    <property type="match status" value="1"/>
</dbReference>
<dbReference type="PANTHER" id="PTHR43750">
    <property type="entry name" value="UDP-GLUCOSE 6-DEHYDROGENASE TUAD"/>
    <property type="match status" value="1"/>
</dbReference>
<dbReference type="Gene3D" id="3.40.50.720">
    <property type="entry name" value="NAD(P)-binding Rossmann-like Domain"/>
    <property type="match status" value="2"/>
</dbReference>
<evidence type="ECO:0000256" key="1">
    <source>
        <dbReference type="ARBA" id="ARBA00004701"/>
    </source>
</evidence>
<dbReference type="Gene3D" id="1.20.5.100">
    <property type="entry name" value="Cytochrome c1, transmembrane anchor, C-terminal"/>
    <property type="match status" value="1"/>
</dbReference>
<dbReference type="SUPFAM" id="SSF52413">
    <property type="entry name" value="UDP-glucose/GDP-mannose dehydrogenase C-terminal domain"/>
    <property type="match status" value="1"/>
</dbReference>
<dbReference type="SUPFAM" id="SSF51735">
    <property type="entry name" value="NAD(P)-binding Rossmann-fold domains"/>
    <property type="match status" value="1"/>
</dbReference>
<feature type="binding site" evidence="11">
    <location>
        <position position="129"/>
    </location>
    <ligand>
        <name>NAD(+)</name>
        <dbReference type="ChEBI" id="CHEBI:57540"/>
    </ligand>
</feature>
<feature type="active site" description="Nucleophile" evidence="9">
    <location>
        <position position="275"/>
    </location>
</feature>
<evidence type="ECO:0000256" key="6">
    <source>
        <dbReference type="ARBA" id="ARBA00023027"/>
    </source>
</evidence>
<evidence type="ECO:0000313" key="13">
    <source>
        <dbReference type="EMBL" id="PWS38365.1"/>
    </source>
</evidence>
<dbReference type="InterPro" id="IPR001732">
    <property type="entry name" value="UDP-Glc/GDP-Man_DH_N"/>
</dbReference>
<dbReference type="Pfam" id="PF03720">
    <property type="entry name" value="UDPG_MGDP_dh_C"/>
    <property type="match status" value="1"/>
</dbReference>